<dbReference type="EMBL" id="CP159218">
    <property type="protein sequence ID" value="XCG63562.1"/>
    <property type="molecule type" value="Genomic_DNA"/>
</dbReference>
<dbReference type="AlphaFoldDB" id="A0AAU8DP40"/>
<protein>
    <submittedName>
        <fullName evidence="1">Uncharacterized protein</fullName>
    </submittedName>
</protein>
<gene>
    <name evidence="1" type="ORF">ABLG96_20620</name>
</gene>
<organism evidence="1">
    <name type="scientific">Nakamurella sp. A5-74</name>
    <dbReference type="NCBI Taxonomy" id="3158264"/>
    <lineage>
        <taxon>Bacteria</taxon>
        <taxon>Bacillati</taxon>
        <taxon>Actinomycetota</taxon>
        <taxon>Actinomycetes</taxon>
        <taxon>Nakamurellales</taxon>
        <taxon>Nakamurellaceae</taxon>
        <taxon>Nakamurella</taxon>
    </lineage>
</organism>
<proteinExistence type="predicted"/>
<evidence type="ECO:0000313" key="1">
    <source>
        <dbReference type="EMBL" id="XCG63562.1"/>
    </source>
</evidence>
<name>A0AAU8DP40_9ACTN</name>
<accession>A0AAU8DP40</accession>
<sequence length="103" mass="11174">MTEYDDEIERGRSLAGEAAAASAALNREATRIGAVGGQPVPPDTGTAAGDAAYRTAWRREVFASQMFWTWVKQQSRFVTDQDLGVLLRVLAGQDPATDDDRDS</sequence>
<reference evidence="1" key="1">
    <citation type="submission" date="2024-05" db="EMBL/GenBank/DDBJ databases">
        <authorList>
            <person name="Cai S.Y."/>
            <person name="Jin L.M."/>
            <person name="Li H.R."/>
        </authorList>
    </citation>
    <scope>NUCLEOTIDE SEQUENCE</scope>
    <source>
        <strain evidence="1">A5-74</strain>
    </source>
</reference>
<dbReference type="RefSeq" id="WP_353649177.1">
    <property type="nucleotide sequence ID" value="NZ_CP159218.1"/>
</dbReference>